<organism evidence="1 2">
    <name type="scientific">Didymella heteroderae</name>
    <dbReference type="NCBI Taxonomy" id="1769908"/>
    <lineage>
        <taxon>Eukaryota</taxon>
        <taxon>Fungi</taxon>
        <taxon>Dikarya</taxon>
        <taxon>Ascomycota</taxon>
        <taxon>Pezizomycotina</taxon>
        <taxon>Dothideomycetes</taxon>
        <taxon>Pleosporomycetidae</taxon>
        <taxon>Pleosporales</taxon>
        <taxon>Pleosporineae</taxon>
        <taxon>Didymellaceae</taxon>
        <taxon>Didymella</taxon>
    </lineage>
</organism>
<evidence type="ECO:0000313" key="1">
    <source>
        <dbReference type="EMBL" id="KAF3045676.1"/>
    </source>
</evidence>
<accession>A0A9P4WYL1</accession>
<dbReference type="EMBL" id="SWKV01000006">
    <property type="protein sequence ID" value="KAF3045676.1"/>
    <property type="molecule type" value="Genomic_DNA"/>
</dbReference>
<keyword evidence="2" id="KW-1185">Reference proteome</keyword>
<gene>
    <name evidence="1" type="ORF">E8E12_011146</name>
</gene>
<comment type="caution">
    <text evidence="1">The sequence shown here is derived from an EMBL/GenBank/DDBJ whole genome shotgun (WGS) entry which is preliminary data.</text>
</comment>
<dbReference type="OrthoDB" id="5410873at2759"/>
<reference evidence="1" key="1">
    <citation type="submission" date="2019-04" db="EMBL/GenBank/DDBJ databases">
        <title>Sequencing of skin fungus with MAO and IRED activity.</title>
        <authorList>
            <person name="Marsaioli A.J."/>
            <person name="Bonatto J.M.C."/>
            <person name="Reis Junior O."/>
        </authorList>
    </citation>
    <scope>NUCLEOTIDE SEQUENCE</scope>
    <source>
        <strain evidence="1">28M1</strain>
    </source>
</reference>
<proteinExistence type="predicted"/>
<protein>
    <recommendedName>
        <fullName evidence="3">F-box domain-containing protein</fullName>
    </recommendedName>
</protein>
<sequence length="309" mass="35435">MPGVDLLQNVEYALSHLDTFPALEAMLIEFHLRDQARHVTGDFTDWGWFDVDEIFEGWPALMNKVHHTIMRNVPSTLKTLTLQTCHHCAIDWNIARDPYHEFLPYFKSNFCNHLSSMTHLTLAATQIAFLGADFDYREVAPLSLPTFPKLETLELDHVFMGNAVRRILINHAKTLRSVRMQHVFLARTNHDDVHDDLEPQMTWATAFATLSKSEIPCPRLVEFEVLCTSDGGNEHVESDLRRSTGHHGDPELRYTMTDFEDGGVQIFDVEIQCGVIYDPYDGGETVLREAEEGVQTRWTSMRMKSLCKL</sequence>
<evidence type="ECO:0008006" key="3">
    <source>
        <dbReference type="Google" id="ProtNLM"/>
    </source>
</evidence>
<dbReference type="AlphaFoldDB" id="A0A9P4WYL1"/>
<evidence type="ECO:0000313" key="2">
    <source>
        <dbReference type="Proteomes" id="UP000758155"/>
    </source>
</evidence>
<dbReference type="Proteomes" id="UP000758155">
    <property type="component" value="Unassembled WGS sequence"/>
</dbReference>
<name>A0A9P4WYL1_9PLEO</name>